<feature type="region of interest" description="Disordered" evidence="1">
    <location>
        <begin position="317"/>
        <end position="354"/>
    </location>
</feature>
<dbReference type="EMBL" id="MH908917">
    <property type="protein sequence ID" value="AYM54113.1"/>
    <property type="molecule type" value="Genomic_DNA"/>
</dbReference>
<feature type="region of interest" description="Disordered" evidence="1">
    <location>
        <begin position="366"/>
        <end position="408"/>
    </location>
</feature>
<sequence>MTPSSQDSDSIPTSFEGVPLTQLAWVATARAAGFSLGEILDLEGLAPEQYKAADVAHKVHLADPAMGPPLLSAYETALASAEERLARRVRPLDEDLGAWVRFLAAYGSSQAPFALLEKFDLRPPDLARLGRLWKQRLEADRDLSQRAEKLARVSASSLDLPAIRAEPAVLTRSPDARAPLNAPAPEPRAAEERPDPPAQRVEAPAPAALPQVPARVTPLPPVEARAELATTLPAFTVQRGPTLPFTPPVAGAPESAPPPSPSPPLAEAPRDALSGTSLSLDLPRGPALPFASSVPSAPEAPRAASLAETSMALDLPRGPALPFASASSAPRDAPPSPSPAEAEAPRDALSGTSLSLDIPRGAALPFTPQAEQKGPGGTLRMVPVPPGLLEETSEPAEASTTGPGGTLRIVPVPQQLLRELSAKPDASPPRPFPLLTLEQHAALTVEIATAPDRAGEALARYHIDAAEREQLDRYYQRIVSTDERQGAAWRRAYHDHYVRLARPPRGGR</sequence>
<protein>
    <submittedName>
        <fullName evidence="2">Uncharacterized protein</fullName>
    </submittedName>
</protein>
<evidence type="ECO:0000313" key="2">
    <source>
        <dbReference type="EMBL" id="AYM54113.1"/>
    </source>
</evidence>
<feature type="compositionally biased region" description="Low complexity" evidence="1">
    <location>
        <begin position="203"/>
        <end position="213"/>
    </location>
</feature>
<accession>A0A3S5GY09</accession>
<reference evidence="2" key="1">
    <citation type="journal article" date="2018" name="J. Ind. Microbiol. Biotechnol.">
        <title>Genome mining reveals uncommon alkylpyrones as type III PKS products from myxobacteria.</title>
        <authorList>
            <person name="Hug J.J."/>
            <person name="Panter F."/>
            <person name="Krug D."/>
            <person name="Muller R."/>
        </authorList>
    </citation>
    <scope>NUCLEOTIDE SEQUENCE</scope>
    <source>
        <strain evidence="2">Sp. MSr9030</strain>
    </source>
</reference>
<name>A0A3S5GY09_9BACT</name>
<dbReference type="AlphaFoldDB" id="A0A3S5GY09"/>
<feature type="region of interest" description="Disordered" evidence="1">
    <location>
        <begin position="233"/>
        <end position="281"/>
    </location>
</feature>
<proteinExistence type="predicted"/>
<organism evidence="2">
    <name type="scientific">Chondromyces catenulatus</name>
    <dbReference type="NCBI Taxonomy" id="1653841"/>
    <lineage>
        <taxon>Bacteria</taxon>
        <taxon>Pseudomonadati</taxon>
        <taxon>Myxococcota</taxon>
        <taxon>Polyangia</taxon>
        <taxon>Polyangiales</taxon>
        <taxon>Polyangiaceae</taxon>
        <taxon>Chondromyces</taxon>
    </lineage>
</organism>
<feature type="compositionally biased region" description="Pro residues" evidence="1">
    <location>
        <begin position="255"/>
        <end position="266"/>
    </location>
</feature>
<feature type="region of interest" description="Disordered" evidence="1">
    <location>
        <begin position="169"/>
        <end position="213"/>
    </location>
</feature>
<evidence type="ECO:0000256" key="1">
    <source>
        <dbReference type="SAM" id="MobiDB-lite"/>
    </source>
</evidence>